<dbReference type="AlphaFoldDB" id="A0AAU0F325"/>
<dbReference type="Gene3D" id="2.130.10.120">
    <property type="entry name" value="Prolyl oligopeptidase, N-terminal domain"/>
    <property type="match status" value="1"/>
</dbReference>
<keyword evidence="3" id="KW-1185">Reference proteome</keyword>
<dbReference type="EMBL" id="CP136426">
    <property type="protein sequence ID" value="WOC51869.1"/>
    <property type="molecule type" value="Genomic_DNA"/>
</dbReference>
<dbReference type="Gene3D" id="3.40.50.1820">
    <property type="entry name" value="alpha/beta hydrolase"/>
    <property type="match status" value="1"/>
</dbReference>
<dbReference type="GO" id="GO:0070012">
    <property type="term" value="F:oligopeptidase activity"/>
    <property type="evidence" value="ECO:0007669"/>
    <property type="project" value="TreeGrafter"/>
</dbReference>
<dbReference type="InterPro" id="IPR023302">
    <property type="entry name" value="Pept_S9A_N"/>
</dbReference>
<dbReference type="KEGG" id="bpor:BPO_1222"/>
<dbReference type="InterPro" id="IPR051167">
    <property type="entry name" value="Prolyl_oligopep/macrocyclase"/>
</dbReference>
<feature type="domain" description="Peptidase S9A N-terminal" evidence="1">
    <location>
        <begin position="1"/>
        <end position="104"/>
    </location>
</feature>
<dbReference type="Pfam" id="PF02897">
    <property type="entry name" value="Peptidase_S9_N"/>
    <property type="match status" value="1"/>
</dbReference>
<dbReference type="SUPFAM" id="SSF53474">
    <property type="entry name" value="alpha/beta-Hydrolases"/>
    <property type="match status" value="1"/>
</dbReference>
<evidence type="ECO:0000259" key="1">
    <source>
        <dbReference type="Pfam" id="PF02897"/>
    </source>
</evidence>
<dbReference type="GO" id="GO:0005829">
    <property type="term" value="C:cytosol"/>
    <property type="evidence" value="ECO:0007669"/>
    <property type="project" value="TreeGrafter"/>
</dbReference>
<protein>
    <recommendedName>
        <fullName evidence="1">Peptidase S9A N-terminal domain-containing protein</fullName>
    </recommendedName>
</protein>
<gene>
    <name evidence="2" type="ORF">BPO_1222</name>
</gene>
<accession>A0AAU0F325</accession>
<proteinExistence type="predicted"/>
<dbReference type="Proteomes" id="UP001432059">
    <property type="component" value="Chromosome"/>
</dbReference>
<evidence type="ECO:0000313" key="2">
    <source>
        <dbReference type="EMBL" id="WOC51869.1"/>
    </source>
</evidence>
<dbReference type="GO" id="GO:0004252">
    <property type="term" value="F:serine-type endopeptidase activity"/>
    <property type="evidence" value="ECO:0007669"/>
    <property type="project" value="InterPro"/>
</dbReference>
<evidence type="ECO:0000313" key="3">
    <source>
        <dbReference type="Proteomes" id="UP001432059"/>
    </source>
</evidence>
<organism evidence="2 3">
    <name type="scientific">Bergeyella porcorum</name>
    <dbReference type="NCBI Taxonomy" id="1735111"/>
    <lineage>
        <taxon>Bacteria</taxon>
        <taxon>Pseudomonadati</taxon>
        <taxon>Bacteroidota</taxon>
        <taxon>Flavobacteriia</taxon>
        <taxon>Flavobacteriales</taxon>
        <taxon>Weeksellaceae</taxon>
        <taxon>Bergeyella</taxon>
    </lineage>
</organism>
<name>A0AAU0F325_9FLAO</name>
<dbReference type="PANTHER" id="PTHR42881:SF2">
    <property type="entry name" value="PROLYL ENDOPEPTIDASE"/>
    <property type="match status" value="1"/>
</dbReference>
<dbReference type="PANTHER" id="PTHR42881">
    <property type="entry name" value="PROLYL ENDOPEPTIDASE"/>
    <property type="match status" value="1"/>
</dbReference>
<dbReference type="SUPFAM" id="SSF50993">
    <property type="entry name" value="Peptidase/esterase 'gauge' domain"/>
    <property type="match status" value="1"/>
</dbReference>
<dbReference type="InterPro" id="IPR029058">
    <property type="entry name" value="AB_hydrolase_fold"/>
</dbReference>
<sequence>MVKTHISNPTQWTDVVPETENVLSISTGGGFLFAKYMKDAVSYVKQLDYDGKLVREIQLPGKGTAGGFGGEAEDKELYYSFSNYVTPGTIYKYDIASGKSEVYYKPNVKFNPDDYVSEQVFFTSKDGTKVPMMISYKKGLKKDGKNPTILYSYGGFNISLTPAFSVANAVWMNNGGVYAVPKHQRRWRVRKKMACGRN</sequence>
<reference evidence="2" key="1">
    <citation type="submission" date="2023-10" db="EMBL/GenBank/DDBJ databases">
        <title>Characterization and whole genome sequencing of a novel strain of Bergeyella porcorum QD2021 isolated from pig.</title>
        <authorList>
            <person name="Liu G."/>
            <person name="Chen C."/>
            <person name="Han X."/>
        </authorList>
    </citation>
    <scope>NUCLEOTIDE SEQUENCE</scope>
    <source>
        <strain evidence="2">QD2021</strain>
    </source>
</reference>